<dbReference type="PANTHER" id="PTHR34582">
    <property type="entry name" value="UPF0702 TRANSMEMBRANE PROTEIN YCAP"/>
    <property type="match status" value="1"/>
</dbReference>
<proteinExistence type="inferred from homology"/>
<keyword evidence="3" id="KW-1003">Cell membrane</keyword>
<keyword evidence="6 7" id="KW-0472">Membrane</keyword>
<dbReference type="AlphaFoldDB" id="A0A1Z4LMH6"/>
<feature type="transmembrane region" description="Helical" evidence="7">
    <location>
        <begin position="20"/>
        <end position="40"/>
    </location>
</feature>
<organism evidence="9 10">
    <name type="scientific">Calothrix parasitica NIES-267</name>
    <dbReference type="NCBI Taxonomy" id="1973488"/>
    <lineage>
        <taxon>Bacteria</taxon>
        <taxon>Bacillati</taxon>
        <taxon>Cyanobacteriota</taxon>
        <taxon>Cyanophyceae</taxon>
        <taxon>Nostocales</taxon>
        <taxon>Calotrichaceae</taxon>
        <taxon>Calothrix</taxon>
    </lineage>
</organism>
<keyword evidence="10" id="KW-1185">Reference proteome</keyword>
<dbReference type="EMBL" id="AP018227">
    <property type="protein sequence ID" value="BAY82409.1"/>
    <property type="molecule type" value="Genomic_DNA"/>
</dbReference>
<reference evidence="9 10" key="1">
    <citation type="submission" date="2017-06" db="EMBL/GenBank/DDBJ databases">
        <title>Genome sequencing of cyanobaciteial culture collection at National Institute for Environmental Studies (NIES).</title>
        <authorList>
            <person name="Hirose Y."/>
            <person name="Shimura Y."/>
            <person name="Fujisawa T."/>
            <person name="Nakamura Y."/>
            <person name="Kawachi M."/>
        </authorList>
    </citation>
    <scope>NUCLEOTIDE SEQUENCE [LARGE SCALE GENOMIC DNA]</scope>
    <source>
        <strain evidence="9 10">NIES-267</strain>
    </source>
</reference>
<sequence>MFEVIGNGINSALGLDVKELNLWQMGLRAAVIYIAGWIMVRVAGDRRFIGKHAAFDVILSIIFGSTLSRTINGSAPFFPTIGAGFVLVGMHWIFAGISFHFSGVEQIIKGSSRVLIRDGEINYTNMRKSHLSEKDLQSSLRSQAKLTEVSQVEIARLESGGEISVLPREKKPQIVDINVEDGIKTIRIEL</sequence>
<dbReference type="Gene3D" id="3.30.240.20">
    <property type="entry name" value="bsu07140 like domains"/>
    <property type="match status" value="1"/>
</dbReference>
<evidence type="ECO:0000256" key="7">
    <source>
        <dbReference type="SAM" id="Phobius"/>
    </source>
</evidence>
<evidence type="ECO:0000313" key="10">
    <source>
        <dbReference type="Proteomes" id="UP000218418"/>
    </source>
</evidence>
<keyword evidence="5 7" id="KW-1133">Transmembrane helix</keyword>
<dbReference type="InterPro" id="IPR007353">
    <property type="entry name" value="DUF421"/>
</dbReference>
<dbReference type="OrthoDB" id="9793799at2"/>
<comment type="subcellular location">
    <subcellularLocation>
        <location evidence="1">Cell membrane</location>
        <topology evidence="1">Multi-pass membrane protein</topology>
    </subcellularLocation>
</comment>
<feature type="transmembrane region" description="Helical" evidence="7">
    <location>
        <begin position="77"/>
        <end position="99"/>
    </location>
</feature>
<dbReference type="GO" id="GO:0005886">
    <property type="term" value="C:plasma membrane"/>
    <property type="evidence" value="ECO:0007669"/>
    <property type="project" value="UniProtKB-SubCell"/>
</dbReference>
<feature type="domain" description="YetF C-terminal" evidence="8">
    <location>
        <begin position="100"/>
        <end position="172"/>
    </location>
</feature>
<accession>A0A1Z4LMH6</accession>
<evidence type="ECO:0000256" key="3">
    <source>
        <dbReference type="ARBA" id="ARBA00022475"/>
    </source>
</evidence>
<feature type="transmembrane region" description="Helical" evidence="7">
    <location>
        <begin position="52"/>
        <end position="71"/>
    </location>
</feature>
<evidence type="ECO:0000256" key="1">
    <source>
        <dbReference type="ARBA" id="ARBA00004651"/>
    </source>
</evidence>
<evidence type="ECO:0000256" key="5">
    <source>
        <dbReference type="ARBA" id="ARBA00022989"/>
    </source>
</evidence>
<evidence type="ECO:0000256" key="6">
    <source>
        <dbReference type="ARBA" id="ARBA00023136"/>
    </source>
</evidence>
<keyword evidence="4 7" id="KW-0812">Transmembrane</keyword>
<evidence type="ECO:0000256" key="4">
    <source>
        <dbReference type="ARBA" id="ARBA00022692"/>
    </source>
</evidence>
<evidence type="ECO:0000259" key="8">
    <source>
        <dbReference type="Pfam" id="PF04239"/>
    </source>
</evidence>
<dbReference type="PANTHER" id="PTHR34582:SF6">
    <property type="entry name" value="UPF0702 TRANSMEMBRANE PROTEIN YCAP"/>
    <property type="match status" value="1"/>
</dbReference>
<protein>
    <recommendedName>
        <fullName evidence="8">YetF C-terminal domain-containing protein</fullName>
    </recommendedName>
</protein>
<evidence type="ECO:0000313" key="9">
    <source>
        <dbReference type="EMBL" id="BAY82409.1"/>
    </source>
</evidence>
<name>A0A1Z4LMH6_9CYAN</name>
<gene>
    <name evidence="9" type="ORF">NIES267_18890</name>
</gene>
<dbReference type="Pfam" id="PF04239">
    <property type="entry name" value="DUF421"/>
    <property type="match status" value="1"/>
</dbReference>
<evidence type="ECO:0000256" key="2">
    <source>
        <dbReference type="ARBA" id="ARBA00006448"/>
    </source>
</evidence>
<comment type="similarity">
    <text evidence="2">Belongs to the UPF0702 family.</text>
</comment>
<dbReference type="InterPro" id="IPR023090">
    <property type="entry name" value="UPF0702_alpha/beta_dom_sf"/>
</dbReference>
<dbReference type="Proteomes" id="UP000218418">
    <property type="component" value="Chromosome"/>
</dbReference>